<keyword evidence="1" id="KW-1133">Transmembrane helix</keyword>
<dbReference type="AlphaFoldDB" id="A0A5E4VNI6"/>
<proteinExistence type="predicted"/>
<reference evidence="2 3" key="1">
    <citation type="submission" date="2019-08" db="EMBL/GenBank/DDBJ databases">
        <authorList>
            <person name="Peeters C."/>
        </authorList>
    </citation>
    <scope>NUCLEOTIDE SEQUENCE [LARGE SCALE GENOMIC DNA]</scope>
    <source>
        <strain evidence="2 3">LMG 31013</strain>
    </source>
</reference>
<evidence type="ECO:0000256" key="1">
    <source>
        <dbReference type="SAM" id="Phobius"/>
    </source>
</evidence>
<keyword evidence="1" id="KW-0812">Transmembrane</keyword>
<dbReference type="EMBL" id="CABPRU010000006">
    <property type="protein sequence ID" value="VVE13977.1"/>
    <property type="molecule type" value="Genomic_DNA"/>
</dbReference>
<dbReference type="RefSeq" id="WP_150613405.1">
    <property type="nucleotide sequence ID" value="NZ_CABPRU010000006.1"/>
</dbReference>
<keyword evidence="1" id="KW-0472">Membrane</keyword>
<organism evidence="2 3">
    <name type="scientific">Pandoraea terrigena</name>
    <dbReference type="NCBI Taxonomy" id="2508292"/>
    <lineage>
        <taxon>Bacteria</taxon>
        <taxon>Pseudomonadati</taxon>
        <taxon>Pseudomonadota</taxon>
        <taxon>Betaproteobacteria</taxon>
        <taxon>Burkholderiales</taxon>
        <taxon>Burkholderiaceae</taxon>
        <taxon>Pandoraea</taxon>
    </lineage>
</organism>
<dbReference type="Proteomes" id="UP000334380">
    <property type="component" value="Unassembled WGS sequence"/>
</dbReference>
<sequence>MLTFCVRLPGRGIGDVGVSVTHSAMPTLVSMVPIVLIIGTAVGARRTRVCATRNGRPRRRRGHLPF</sequence>
<gene>
    <name evidence="2" type="ORF">PTE31013_02801</name>
</gene>
<feature type="transmembrane region" description="Helical" evidence="1">
    <location>
        <begin position="24"/>
        <end position="44"/>
    </location>
</feature>
<protein>
    <submittedName>
        <fullName evidence="2">Uncharacterized protein</fullName>
    </submittedName>
</protein>
<name>A0A5E4VNI6_9BURK</name>
<evidence type="ECO:0000313" key="3">
    <source>
        <dbReference type="Proteomes" id="UP000334380"/>
    </source>
</evidence>
<accession>A0A5E4VNI6</accession>
<keyword evidence="3" id="KW-1185">Reference proteome</keyword>
<evidence type="ECO:0000313" key="2">
    <source>
        <dbReference type="EMBL" id="VVE13977.1"/>
    </source>
</evidence>